<protein>
    <recommendedName>
        <fullName evidence="2">(d)CMP kinase</fullName>
    </recommendedName>
</protein>
<organism evidence="1">
    <name type="scientific">Caldilineaceae bacterium SB0662_bin_9</name>
    <dbReference type="NCBI Taxonomy" id="2605258"/>
    <lineage>
        <taxon>Bacteria</taxon>
        <taxon>Bacillati</taxon>
        <taxon>Chloroflexota</taxon>
        <taxon>Caldilineae</taxon>
        <taxon>Caldilineales</taxon>
        <taxon>Caldilineaceae</taxon>
    </lineage>
</organism>
<evidence type="ECO:0008006" key="2">
    <source>
        <dbReference type="Google" id="ProtNLM"/>
    </source>
</evidence>
<dbReference type="EMBL" id="VXPY01000007">
    <property type="protein sequence ID" value="MYD88845.1"/>
    <property type="molecule type" value="Genomic_DNA"/>
</dbReference>
<dbReference type="Gene3D" id="3.40.50.300">
    <property type="entry name" value="P-loop containing nucleotide triphosphate hydrolases"/>
    <property type="match status" value="1"/>
</dbReference>
<reference evidence="1" key="1">
    <citation type="submission" date="2019-09" db="EMBL/GenBank/DDBJ databases">
        <title>Characterisation of the sponge microbiome using genome-centric metagenomics.</title>
        <authorList>
            <person name="Engelberts J.P."/>
            <person name="Robbins S.J."/>
            <person name="De Goeij J.M."/>
            <person name="Aranda M."/>
            <person name="Bell S.C."/>
            <person name="Webster N.S."/>
        </authorList>
    </citation>
    <scope>NUCLEOTIDE SEQUENCE</scope>
    <source>
        <strain evidence="1">SB0662_bin_9</strain>
    </source>
</reference>
<gene>
    <name evidence="1" type="ORF">F4Y08_00685</name>
</gene>
<dbReference type="SUPFAM" id="SSF52540">
    <property type="entry name" value="P-loop containing nucleoside triphosphate hydrolases"/>
    <property type="match status" value="1"/>
</dbReference>
<sequence>MTLTKACAAIVEVVIWSTASGQVPLVVAIDGRSGAGKSTLASRVAKETGAAVVLLDDFFAASIPDVDWDRMTVEERGANVFDWARIRSEAIMPLLAGRVARWHPFDFESGQRADGTYGMKTQATEIEPASVIVVDGAYSAGPQLTDLVGLTVLVELSEEERWARLARREEAEFLAQWHARWTAVEDFYFSNVRPRSSFDLIVTS</sequence>
<accession>A0A6B1DPX2</accession>
<proteinExistence type="predicted"/>
<comment type="caution">
    <text evidence="1">The sequence shown here is derived from an EMBL/GenBank/DDBJ whole genome shotgun (WGS) entry which is preliminary data.</text>
</comment>
<dbReference type="InterPro" id="IPR027417">
    <property type="entry name" value="P-loop_NTPase"/>
</dbReference>
<name>A0A6B1DPX2_9CHLR</name>
<dbReference type="AlphaFoldDB" id="A0A6B1DPX2"/>
<evidence type="ECO:0000313" key="1">
    <source>
        <dbReference type="EMBL" id="MYD88845.1"/>
    </source>
</evidence>